<name>U9T4X5_RHIID</name>
<organism evidence="1">
    <name type="scientific">Rhizophagus irregularis (strain DAOM 181602 / DAOM 197198 / MUCL 43194)</name>
    <name type="common">Arbuscular mycorrhizal fungus</name>
    <name type="synonym">Glomus intraradices</name>
    <dbReference type="NCBI Taxonomy" id="747089"/>
    <lineage>
        <taxon>Eukaryota</taxon>
        <taxon>Fungi</taxon>
        <taxon>Fungi incertae sedis</taxon>
        <taxon>Mucoromycota</taxon>
        <taxon>Glomeromycotina</taxon>
        <taxon>Glomeromycetes</taxon>
        <taxon>Glomerales</taxon>
        <taxon>Glomeraceae</taxon>
        <taxon>Rhizophagus</taxon>
    </lineage>
</organism>
<accession>U9T4X5</accession>
<dbReference type="AlphaFoldDB" id="U9T4X5"/>
<proteinExistence type="predicted"/>
<dbReference type="HOGENOM" id="CLU_2078726_0_0_1"/>
<gene>
    <name evidence="1" type="ORF">GLOINDRAFT_86956</name>
</gene>
<dbReference type="EMBL" id="KI296502">
    <property type="protein sequence ID" value="ESA01378.1"/>
    <property type="molecule type" value="Genomic_DNA"/>
</dbReference>
<sequence length="118" mass="13671">AKSQAVAYHCCDCCASFLRCKSCGLWFFRRSLTGIARIPFLKMIGTQFAHRFSATFILKKCFKLKKTLKTKMLLKKLIDNPDKIGTFIIDFRNKLRFQNDKKIIINLPANVYSTDIIQ</sequence>
<dbReference type="VEuPathDB" id="FungiDB:RhiirFUN_014714"/>
<evidence type="ECO:0000313" key="1">
    <source>
        <dbReference type="EMBL" id="ESA01378.1"/>
    </source>
</evidence>
<protein>
    <submittedName>
        <fullName evidence="1">Uncharacterized protein</fullName>
    </submittedName>
</protein>
<feature type="non-terminal residue" evidence="1">
    <location>
        <position position="1"/>
    </location>
</feature>
<reference evidence="1" key="1">
    <citation type="submission" date="2013-07" db="EMBL/GenBank/DDBJ databases">
        <title>The genome of an arbuscular mycorrhizal fungus provides insights into the evolution of the oldest plant symbiosis.</title>
        <authorList>
            <consortium name="DOE Joint Genome Institute"/>
            <person name="Tisserant E."/>
            <person name="Malbreil M."/>
            <person name="Kuo A."/>
            <person name="Kohler A."/>
            <person name="Symeonidi A."/>
            <person name="Balestrini R."/>
            <person name="Charron P."/>
            <person name="Duensing N."/>
            <person name="Frei-dit-Frey N."/>
            <person name="Gianinazzi-Pearson V."/>
            <person name="Gilbert B."/>
            <person name="Handa Y."/>
            <person name="Hijri M."/>
            <person name="Kaul R."/>
            <person name="Kawaguchi M."/>
            <person name="Krajinski F."/>
            <person name="Lammers P."/>
            <person name="Lapierre D."/>
            <person name="Masclaux F.G."/>
            <person name="Murat C."/>
            <person name="Morin E."/>
            <person name="Ndikumana S."/>
            <person name="Pagni M."/>
            <person name="Petitpierre D."/>
            <person name="Requena N."/>
            <person name="Rosikiewicz P."/>
            <person name="Riley R."/>
            <person name="Saito K."/>
            <person name="San Clemente H."/>
            <person name="Shapiro H."/>
            <person name="van Tuinen D."/>
            <person name="Becard G."/>
            <person name="Bonfante P."/>
            <person name="Paszkowski U."/>
            <person name="Shachar-Hill Y."/>
            <person name="Young J.P."/>
            <person name="Sanders I.R."/>
            <person name="Henrissat B."/>
            <person name="Rensing S.A."/>
            <person name="Grigoriev I.V."/>
            <person name="Corradi N."/>
            <person name="Roux C."/>
            <person name="Martin F."/>
        </authorList>
    </citation>
    <scope>NUCLEOTIDE SEQUENCE</scope>
    <source>
        <strain evidence="1">DAOM 197198</strain>
    </source>
</reference>